<evidence type="ECO:0000313" key="1">
    <source>
        <dbReference type="EMBL" id="TYJ30619.1"/>
    </source>
</evidence>
<name>A0A5D2YX65_GOSMU</name>
<sequence length="75" mass="8445">MVRARRAISMANVVRSARMWGGQYASQGVVCGACVGGCWWLRRKANRTLDLAISENDLGHWACVIKYWAIAKFWA</sequence>
<proteinExistence type="predicted"/>
<protein>
    <submittedName>
        <fullName evidence="1">Uncharacterized protein</fullName>
    </submittedName>
</protein>
<dbReference type="Proteomes" id="UP000323597">
    <property type="component" value="Chromosome A06"/>
</dbReference>
<evidence type="ECO:0000313" key="2">
    <source>
        <dbReference type="Proteomes" id="UP000323597"/>
    </source>
</evidence>
<keyword evidence="2" id="KW-1185">Reference proteome</keyword>
<organism evidence="1 2">
    <name type="scientific">Gossypium mustelinum</name>
    <name type="common">Cotton</name>
    <name type="synonym">Gossypium caicoense</name>
    <dbReference type="NCBI Taxonomy" id="34275"/>
    <lineage>
        <taxon>Eukaryota</taxon>
        <taxon>Viridiplantae</taxon>
        <taxon>Streptophyta</taxon>
        <taxon>Embryophyta</taxon>
        <taxon>Tracheophyta</taxon>
        <taxon>Spermatophyta</taxon>
        <taxon>Magnoliopsida</taxon>
        <taxon>eudicotyledons</taxon>
        <taxon>Gunneridae</taxon>
        <taxon>Pentapetalae</taxon>
        <taxon>rosids</taxon>
        <taxon>malvids</taxon>
        <taxon>Malvales</taxon>
        <taxon>Malvaceae</taxon>
        <taxon>Malvoideae</taxon>
        <taxon>Gossypium</taxon>
    </lineage>
</organism>
<reference evidence="1 2" key="1">
    <citation type="submission" date="2019-07" db="EMBL/GenBank/DDBJ databases">
        <title>WGS assembly of Gossypium mustelinum.</title>
        <authorList>
            <person name="Chen Z.J."/>
            <person name="Sreedasyam A."/>
            <person name="Ando A."/>
            <person name="Song Q."/>
            <person name="De L."/>
            <person name="Hulse-Kemp A."/>
            <person name="Ding M."/>
            <person name="Ye W."/>
            <person name="Kirkbride R."/>
            <person name="Jenkins J."/>
            <person name="Plott C."/>
            <person name="Lovell J."/>
            <person name="Lin Y.-M."/>
            <person name="Vaughn R."/>
            <person name="Liu B."/>
            <person name="Li W."/>
            <person name="Simpson S."/>
            <person name="Scheffler B."/>
            <person name="Saski C."/>
            <person name="Grover C."/>
            <person name="Hu G."/>
            <person name="Conover J."/>
            <person name="Carlson J."/>
            <person name="Shu S."/>
            <person name="Boston L."/>
            <person name="Williams M."/>
            <person name="Peterson D."/>
            <person name="Mcgee K."/>
            <person name="Jones D."/>
            <person name="Wendel J."/>
            <person name="Stelly D."/>
            <person name="Grimwood J."/>
            <person name="Schmutz J."/>
        </authorList>
    </citation>
    <scope>NUCLEOTIDE SEQUENCE [LARGE SCALE GENOMIC DNA]</scope>
    <source>
        <strain evidence="1">1408120.09</strain>
    </source>
</reference>
<accession>A0A5D2YX65</accession>
<dbReference type="EMBL" id="CM017641">
    <property type="protein sequence ID" value="TYJ30619.1"/>
    <property type="molecule type" value="Genomic_DNA"/>
</dbReference>
<dbReference type="AlphaFoldDB" id="A0A5D2YX65"/>
<gene>
    <name evidence="1" type="ORF">E1A91_A06G143000v1</name>
</gene>